<keyword evidence="5" id="KW-0961">Cell wall biogenesis/degradation</keyword>
<evidence type="ECO:0000256" key="3">
    <source>
        <dbReference type="ARBA" id="ARBA00022960"/>
    </source>
</evidence>
<dbReference type="EMBL" id="CAFBOF010000019">
    <property type="protein sequence ID" value="CAB4978718.1"/>
    <property type="molecule type" value="Genomic_DNA"/>
</dbReference>
<keyword evidence="1" id="KW-0963">Cytoplasm</keyword>
<reference evidence="9" key="1">
    <citation type="submission" date="2020-05" db="EMBL/GenBank/DDBJ databases">
        <authorList>
            <person name="Chiriac C."/>
            <person name="Salcher M."/>
            <person name="Ghai R."/>
            <person name="Kavagutti S V."/>
        </authorList>
    </citation>
    <scope>NUCLEOTIDE SEQUENCE</scope>
</reference>
<proteinExistence type="inferred from homology"/>
<dbReference type="NCBIfam" id="NF041568">
    <property type="entry name" value="Jag_EloR"/>
    <property type="match status" value="1"/>
</dbReference>
<organism evidence="9">
    <name type="scientific">freshwater metagenome</name>
    <dbReference type="NCBI Taxonomy" id="449393"/>
    <lineage>
        <taxon>unclassified sequences</taxon>
        <taxon>metagenomes</taxon>
        <taxon>ecological metagenomes</taxon>
    </lineage>
</organism>
<evidence type="ECO:0000256" key="1">
    <source>
        <dbReference type="ARBA" id="ARBA00022490"/>
    </source>
</evidence>
<name>A0A6J7MF83_9ZZZZ</name>
<dbReference type="AlphaFoldDB" id="A0A6J7MF83"/>
<evidence type="ECO:0000256" key="4">
    <source>
        <dbReference type="ARBA" id="ARBA00023186"/>
    </source>
</evidence>
<feature type="domain" description="R3H" evidence="7">
    <location>
        <begin position="212"/>
        <end position="277"/>
    </location>
</feature>
<feature type="region of interest" description="Disordered" evidence="6">
    <location>
        <begin position="35"/>
        <end position="125"/>
    </location>
</feature>
<dbReference type="CDD" id="cd02414">
    <property type="entry name" value="KH-II_Jag"/>
    <property type="match status" value="1"/>
</dbReference>
<dbReference type="InterPro" id="IPR038247">
    <property type="entry name" value="Jag_N_dom_sf"/>
</dbReference>
<dbReference type="PANTHER" id="PTHR35800">
    <property type="entry name" value="PROTEIN JAG"/>
    <property type="match status" value="1"/>
</dbReference>
<dbReference type="Pfam" id="PF14804">
    <property type="entry name" value="Jag_N"/>
    <property type="match status" value="1"/>
</dbReference>
<dbReference type="PROSITE" id="PS51061">
    <property type="entry name" value="R3H"/>
    <property type="match status" value="1"/>
</dbReference>
<keyword evidence="3" id="KW-0133">Cell shape</keyword>
<evidence type="ECO:0000313" key="10">
    <source>
        <dbReference type="EMBL" id="CAB5030825.1"/>
    </source>
</evidence>
<keyword evidence="2" id="KW-0694">RNA-binding</keyword>
<dbReference type="SUPFAM" id="SSF82708">
    <property type="entry name" value="R3H domain"/>
    <property type="match status" value="1"/>
</dbReference>
<dbReference type="InterPro" id="IPR038008">
    <property type="entry name" value="Jag_KH"/>
</dbReference>
<sequence>MEWVETTGRTVELALDLALDQLGIDESEAQFEVLEEPRSGLFGRKDARLRARVKPLSREKPAPERRRRERKPASKSNGDAKKSSTSNAKSATKAAPSKKTSRPVKKTSTAKSQSDRRERTGEMTITVDEQAEQAAVFTRGLLSAFSLSADVAIRKEGDDVVIIDVVGDDLGLLVGPKGVTLKAIEDLVRSSVQRRTEGFGARIHVDVGGYREKRRVALSDFAREVAAKVQESGDEYALEPMAAADRKVVHDAIAEIDGLETLSDGEEPRRRVVIRSA</sequence>
<dbReference type="InterPro" id="IPR034079">
    <property type="entry name" value="R3H_KhpB"/>
</dbReference>
<evidence type="ECO:0000256" key="5">
    <source>
        <dbReference type="ARBA" id="ARBA00023316"/>
    </source>
</evidence>
<dbReference type="CDD" id="cd02644">
    <property type="entry name" value="R3H_jag"/>
    <property type="match status" value="1"/>
</dbReference>
<dbReference type="Gene3D" id="3.30.30.80">
    <property type="entry name" value="probable RNA-binding protein from clostridium symbiosum atcc 14940"/>
    <property type="match status" value="1"/>
</dbReference>
<feature type="compositionally biased region" description="Basic and acidic residues" evidence="6">
    <location>
        <begin position="56"/>
        <end position="66"/>
    </location>
</feature>
<dbReference type="SMART" id="SM00393">
    <property type="entry name" value="R3H"/>
    <property type="match status" value="1"/>
</dbReference>
<dbReference type="HAMAP" id="MF_00867">
    <property type="entry name" value="KhpB"/>
    <property type="match status" value="1"/>
</dbReference>
<dbReference type="GO" id="GO:0071555">
    <property type="term" value="P:cell wall organization"/>
    <property type="evidence" value="ECO:0007669"/>
    <property type="project" value="UniProtKB-KW"/>
</dbReference>
<gene>
    <name evidence="8" type="ORF">UFOPK3605_01127</name>
    <name evidence="9" type="ORF">UFOPK3897_00976</name>
    <name evidence="10" type="ORF">UFOPK4121_01350</name>
</gene>
<dbReference type="EMBL" id="CAFBMM010000060">
    <property type="protein sequence ID" value="CAB4911239.1"/>
    <property type="molecule type" value="Genomic_DNA"/>
</dbReference>
<evidence type="ECO:0000256" key="2">
    <source>
        <dbReference type="ARBA" id="ARBA00022884"/>
    </source>
</evidence>
<dbReference type="InterPro" id="IPR032782">
    <property type="entry name" value="KhpB_N"/>
</dbReference>
<dbReference type="InterPro" id="IPR036867">
    <property type="entry name" value="R3H_dom_sf"/>
</dbReference>
<evidence type="ECO:0000313" key="9">
    <source>
        <dbReference type="EMBL" id="CAB4978718.1"/>
    </source>
</evidence>
<dbReference type="InterPro" id="IPR039247">
    <property type="entry name" value="KhpB"/>
</dbReference>
<evidence type="ECO:0000313" key="8">
    <source>
        <dbReference type="EMBL" id="CAB4911239.1"/>
    </source>
</evidence>
<dbReference type="SMART" id="SM01245">
    <property type="entry name" value="Jag_N"/>
    <property type="match status" value="1"/>
</dbReference>
<evidence type="ECO:0000256" key="6">
    <source>
        <dbReference type="SAM" id="MobiDB-lite"/>
    </source>
</evidence>
<feature type="compositionally biased region" description="Low complexity" evidence="6">
    <location>
        <begin position="83"/>
        <end position="98"/>
    </location>
</feature>
<accession>A0A6J7MF83</accession>
<dbReference type="Gene3D" id="3.30.300.20">
    <property type="match status" value="1"/>
</dbReference>
<dbReference type="InterPro" id="IPR001374">
    <property type="entry name" value="R3H_dom"/>
</dbReference>
<dbReference type="Gene3D" id="3.30.1370.50">
    <property type="entry name" value="R3H-like domain"/>
    <property type="match status" value="1"/>
</dbReference>
<dbReference type="PANTHER" id="PTHR35800:SF1">
    <property type="entry name" value="RNA-BINDING PROTEIN KHPB"/>
    <property type="match status" value="1"/>
</dbReference>
<dbReference type="EMBL" id="CAFBPQ010000054">
    <property type="protein sequence ID" value="CAB5030825.1"/>
    <property type="molecule type" value="Genomic_DNA"/>
</dbReference>
<dbReference type="GO" id="GO:0008360">
    <property type="term" value="P:regulation of cell shape"/>
    <property type="evidence" value="ECO:0007669"/>
    <property type="project" value="UniProtKB-KW"/>
</dbReference>
<evidence type="ECO:0000259" key="7">
    <source>
        <dbReference type="PROSITE" id="PS51061"/>
    </source>
</evidence>
<feature type="compositionally biased region" description="Basic and acidic residues" evidence="6">
    <location>
        <begin position="35"/>
        <end position="49"/>
    </location>
</feature>
<dbReference type="GO" id="GO:0003723">
    <property type="term" value="F:RNA binding"/>
    <property type="evidence" value="ECO:0007669"/>
    <property type="project" value="UniProtKB-KW"/>
</dbReference>
<keyword evidence="4" id="KW-0143">Chaperone</keyword>
<dbReference type="Pfam" id="PF01424">
    <property type="entry name" value="R3H"/>
    <property type="match status" value="1"/>
</dbReference>
<protein>
    <submittedName>
        <fullName evidence="9">Unannotated protein</fullName>
    </submittedName>
</protein>
<dbReference type="InterPro" id="IPR015946">
    <property type="entry name" value="KH_dom-like_a/b"/>
</dbReference>